<dbReference type="Gene3D" id="3.40.630.30">
    <property type="match status" value="1"/>
</dbReference>
<sequence>MEILEVTASEYKAVINNPIQNFNLAEFSDLNKAKCDAVYYLLFKDSKYRLGITFGVRNSILLTPFSASFGGFEFVYDDIKLYQIDGAIETLVSWAKQNKFNGIKILPPPAFYSPNFSAKITNCLYRAGFETKNVEVNYHFETQNLNDNYLQNIWYNARKNLNKSLKNDLKFIKLTPEDSHKAYEVIAQNRSERGFPLRLTFEQLQETGTIIPIDYFLVSNPENNVAAAIVFHLSKTIVRVVYWGDLPKFSELKTMNYLSYNVFQYYKEIQIPFIDIGHSTVDSVPNHGLCEFKESIGCSVGLLNEYYKEIN</sequence>
<dbReference type="RefSeq" id="WP_187657123.1">
    <property type="nucleotide sequence ID" value="NZ_JACSOD020000491.1"/>
</dbReference>
<proteinExistence type="predicted"/>
<dbReference type="InterPro" id="IPR016181">
    <property type="entry name" value="Acyl_CoA_acyltransferase"/>
</dbReference>
<dbReference type="SUPFAM" id="SSF55729">
    <property type="entry name" value="Acyl-CoA N-acyltransferases (Nat)"/>
    <property type="match status" value="1"/>
</dbReference>
<evidence type="ECO:0000313" key="1">
    <source>
        <dbReference type="EMBL" id="MBM6499815.1"/>
    </source>
</evidence>
<evidence type="ECO:0008006" key="3">
    <source>
        <dbReference type="Google" id="ProtNLM"/>
    </source>
</evidence>
<name>A0ABS2CXY1_9FLAO</name>
<protein>
    <recommendedName>
        <fullName evidence="3">Acetyltransferase (GNAT) domain-containing protein</fullName>
    </recommendedName>
</protein>
<gene>
    <name evidence="1" type="ORF">H9X54_010970</name>
</gene>
<comment type="caution">
    <text evidence="1">The sequence shown here is derived from an EMBL/GenBank/DDBJ whole genome shotgun (WGS) entry which is preliminary data.</text>
</comment>
<accession>A0ABS2CXY1</accession>
<reference evidence="1 2" key="1">
    <citation type="submission" date="2021-02" db="EMBL/GenBank/DDBJ databases">
        <authorList>
            <person name="Jung H.S."/>
            <person name="Chun B.H."/>
            <person name="Jeon C.O."/>
        </authorList>
    </citation>
    <scope>NUCLEOTIDE SEQUENCE [LARGE SCALE GENOMIC DNA]</scope>
    <source>
        <strain evidence="1 2">LMG 25203</strain>
    </source>
</reference>
<organism evidence="1 2">
    <name type="scientific">Flavobacterium macrobrachii</name>
    <dbReference type="NCBI Taxonomy" id="591204"/>
    <lineage>
        <taxon>Bacteria</taxon>
        <taxon>Pseudomonadati</taxon>
        <taxon>Bacteroidota</taxon>
        <taxon>Flavobacteriia</taxon>
        <taxon>Flavobacteriales</taxon>
        <taxon>Flavobacteriaceae</taxon>
        <taxon>Flavobacterium</taxon>
    </lineage>
</organism>
<evidence type="ECO:0000313" key="2">
    <source>
        <dbReference type="Proteomes" id="UP000759529"/>
    </source>
</evidence>
<dbReference type="EMBL" id="JACSOD020000491">
    <property type="protein sequence ID" value="MBM6499815.1"/>
    <property type="molecule type" value="Genomic_DNA"/>
</dbReference>
<dbReference type="Proteomes" id="UP000759529">
    <property type="component" value="Unassembled WGS sequence"/>
</dbReference>
<keyword evidence="2" id="KW-1185">Reference proteome</keyword>